<proteinExistence type="predicted"/>
<protein>
    <submittedName>
        <fullName evidence="2">Helix-turn-helix transcriptional regulator</fullName>
    </submittedName>
</protein>
<comment type="caution">
    <text evidence="2">The sequence shown here is derived from an EMBL/GenBank/DDBJ whole genome shotgun (WGS) entry which is preliminary data.</text>
</comment>
<dbReference type="SMART" id="SM00530">
    <property type="entry name" value="HTH_XRE"/>
    <property type="match status" value="1"/>
</dbReference>
<dbReference type="Proteomes" id="UP001595420">
    <property type="component" value="Unassembled WGS sequence"/>
</dbReference>
<dbReference type="Pfam" id="PF13560">
    <property type="entry name" value="HTH_31"/>
    <property type="match status" value="1"/>
</dbReference>
<dbReference type="Pfam" id="PF17765">
    <property type="entry name" value="MLTR_LBD"/>
    <property type="match status" value="1"/>
</dbReference>
<evidence type="ECO:0000313" key="2">
    <source>
        <dbReference type="EMBL" id="MFC2998681.1"/>
    </source>
</evidence>
<gene>
    <name evidence="2" type="ORF">ACFOD3_02190</name>
</gene>
<sequence length="271" mass="29653">MPKPALGAYLRDRRERLDPAAFGLAGGRRRTPGLRREEVAQRAGISATWYIWLEQGRGGAPSAAVLDRVARALTLTDAERDHLFLLGLGRLPAVQARPMGEIPSRLQRVLDALGPSPALIATMRWDVVAWNAAASLVLTDYAALPAEERNVLRRVFLDEKSRRMNLDWEGVARMVVAVLRAGLARTGAGEANEALVREMRQASADFARIWDEGDVCAMGQGLKRLRHPILGEIALEYSAFAVDGQPELTMLVFTPAEAADAARIRTLLPST</sequence>
<organism evidence="2 3">
    <name type="scientific">Falsiroseomonas tokyonensis</name>
    <dbReference type="NCBI Taxonomy" id="430521"/>
    <lineage>
        <taxon>Bacteria</taxon>
        <taxon>Pseudomonadati</taxon>
        <taxon>Pseudomonadota</taxon>
        <taxon>Alphaproteobacteria</taxon>
        <taxon>Acetobacterales</taxon>
        <taxon>Roseomonadaceae</taxon>
        <taxon>Falsiroseomonas</taxon>
    </lineage>
</organism>
<dbReference type="RefSeq" id="WP_216834182.1">
    <property type="nucleotide sequence ID" value="NZ_JAFNJS010000001.1"/>
</dbReference>
<dbReference type="InterPro" id="IPR001387">
    <property type="entry name" value="Cro/C1-type_HTH"/>
</dbReference>
<evidence type="ECO:0000313" key="3">
    <source>
        <dbReference type="Proteomes" id="UP001595420"/>
    </source>
</evidence>
<dbReference type="PANTHER" id="PTHR35010:SF2">
    <property type="entry name" value="BLL4672 PROTEIN"/>
    <property type="match status" value="1"/>
</dbReference>
<name>A0ABV7BPP8_9PROT</name>
<keyword evidence="3" id="KW-1185">Reference proteome</keyword>
<feature type="domain" description="HTH cro/C1-type" evidence="1">
    <location>
        <begin position="9"/>
        <end position="80"/>
    </location>
</feature>
<dbReference type="EMBL" id="JBHRSB010000001">
    <property type="protein sequence ID" value="MFC2998681.1"/>
    <property type="molecule type" value="Genomic_DNA"/>
</dbReference>
<dbReference type="PANTHER" id="PTHR35010">
    <property type="entry name" value="BLL4672 PROTEIN-RELATED"/>
    <property type="match status" value="1"/>
</dbReference>
<reference evidence="3" key="1">
    <citation type="journal article" date="2019" name="Int. J. Syst. Evol. Microbiol.">
        <title>The Global Catalogue of Microorganisms (GCM) 10K type strain sequencing project: providing services to taxonomists for standard genome sequencing and annotation.</title>
        <authorList>
            <consortium name="The Broad Institute Genomics Platform"/>
            <consortium name="The Broad Institute Genome Sequencing Center for Infectious Disease"/>
            <person name="Wu L."/>
            <person name="Ma J."/>
        </authorList>
    </citation>
    <scope>NUCLEOTIDE SEQUENCE [LARGE SCALE GENOMIC DNA]</scope>
    <source>
        <strain evidence="3">CGMCC 1.16855</strain>
    </source>
</reference>
<accession>A0ABV7BPP8</accession>
<dbReference type="CDD" id="cd00093">
    <property type="entry name" value="HTH_XRE"/>
    <property type="match status" value="1"/>
</dbReference>
<evidence type="ECO:0000259" key="1">
    <source>
        <dbReference type="SMART" id="SM00530"/>
    </source>
</evidence>
<dbReference type="InterPro" id="IPR041413">
    <property type="entry name" value="MLTR_LBD"/>
</dbReference>